<dbReference type="Proteomes" id="UP000034539">
    <property type="component" value="Unassembled WGS sequence"/>
</dbReference>
<accession>A0A0G0PU24</accession>
<evidence type="ECO:0000313" key="1">
    <source>
        <dbReference type="EMBL" id="KKR31644.1"/>
    </source>
</evidence>
<keyword evidence="1" id="KW-0436">Ligase</keyword>
<organism evidence="1 2">
    <name type="scientific">Candidatus Gottesmanbacteria bacterium GW2011_GWC2_39_8</name>
    <dbReference type="NCBI Taxonomy" id="1618450"/>
    <lineage>
        <taxon>Bacteria</taxon>
        <taxon>Candidatus Gottesmaniibacteriota</taxon>
    </lineage>
</organism>
<evidence type="ECO:0000313" key="2">
    <source>
        <dbReference type="Proteomes" id="UP000034539"/>
    </source>
</evidence>
<name>A0A0G0PU24_9BACT</name>
<comment type="caution">
    <text evidence="1">The sequence shown here is derived from an EMBL/GenBank/DDBJ whole genome shotgun (WGS) entry which is preliminary data.</text>
</comment>
<protein>
    <submittedName>
        <fullName evidence="1">D-alanine-D-alanine ligase</fullName>
    </submittedName>
</protein>
<dbReference type="GO" id="GO:0016874">
    <property type="term" value="F:ligase activity"/>
    <property type="evidence" value="ECO:0007669"/>
    <property type="project" value="UniProtKB-KW"/>
</dbReference>
<sequence length="82" mass="9400">MNIAFCYNVKHIGASKNLTAQAEAEFDSPETIRAVENALKSRGHKVLKIEADEDSYVKFKENREWIERPQRCYQGSADTCFT</sequence>
<dbReference type="AlphaFoldDB" id="A0A0G0PU24"/>
<reference evidence="1 2" key="1">
    <citation type="journal article" date="2015" name="Nature">
        <title>rRNA introns, odd ribosomes, and small enigmatic genomes across a large radiation of phyla.</title>
        <authorList>
            <person name="Brown C.T."/>
            <person name="Hug L.A."/>
            <person name="Thomas B.C."/>
            <person name="Sharon I."/>
            <person name="Castelle C.J."/>
            <person name="Singh A."/>
            <person name="Wilkins M.J."/>
            <person name="Williams K.H."/>
            <person name="Banfield J.F."/>
        </authorList>
    </citation>
    <scope>NUCLEOTIDE SEQUENCE [LARGE SCALE GENOMIC DNA]</scope>
</reference>
<gene>
    <name evidence="1" type="ORF">UT63_C0064G0026</name>
</gene>
<dbReference type="EMBL" id="LBXN01000064">
    <property type="protein sequence ID" value="KKR31644.1"/>
    <property type="molecule type" value="Genomic_DNA"/>
</dbReference>
<proteinExistence type="predicted"/>